<comment type="caution">
    <text evidence="1">The sequence shown here is derived from an EMBL/GenBank/DDBJ whole genome shotgun (WGS) entry which is preliminary data.</text>
</comment>
<dbReference type="OrthoDB" id="10256463at2759"/>
<reference evidence="1 2" key="1">
    <citation type="submission" date="2015-10" db="EMBL/GenBank/DDBJ databases">
        <title>Draft genomes sequences of Candida glabrata isolates 1A, 1B, 2A, 2B, 3A and 3B.</title>
        <authorList>
            <person name="Haavelsrud O.E."/>
            <person name="Gaustad P."/>
        </authorList>
    </citation>
    <scope>NUCLEOTIDE SEQUENCE [LARGE SCALE GENOMIC DNA]</scope>
    <source>
        <strain evidence="1">910700640</strain>
    </source>
</reference>
<dbReference type="VEuPathDB" id="FungiDB:GVI51_I03993"/>
<dbReference type="AlphaFoldDB" id="A0A0W0D1R8"/>
<gene>
    <name evidence="1" type="ORF">AO440_002518</name>
</gene>
<dbReference type="VEuPathDB" id="FungiDB:CAGL0I04268g"/>
<evidence type="ECO:0000313" key="2">
    <source>
        <dbReference type="Proteomes" id="UP000054886"/>
    </source>
</evidence>
<sequence length="334" mass="38226">MMSDSDRLFDIDDGMDGVDDFISEPNPFEEHANTSHNKYGSGTGDNIMGDESGKTVNDLPPAYDNTIALEPQRVAPDRDGSIPQGKLPPGLLNYYSRYFQLSNEGLKKRIMHPRSFYQDSRDPEEQNFEIDDEDEDEASVLSDLYGPVWITATAVMAKFVVVTLVEIVKDGLVLGVPRQAAEDGSYLPSTFWEKQFVNLIHSIWLYYAHTFISPLLIYRGFQNHYDGMKMKSRYELISIYGYSNLIWVSISVILGVLEGFSQPVARSTKWLEFIIFGLGLIPVFFYILRESMYRIQNKVVPTSELFKEIYKVPFVVVLFLLIVFWLIYGILILI</sequence>
<dbReference type="VEuPathDB" id="FungiDB:B1J91_I04268g"/>
<dbReference type="PANTHER" id="PTHR12822">
    <property type="entry name" value="PROTEIN YIPF"/>
    <property type="match status" value="1"/>
</dbReference>
<dbReference type="Proteomes" id="UP000054886">
    <property type="component" value="Unassembled WGS sequence"/>
</dbReference>
<proteinExistence type="predicted"/>
<dbReference type="GO" id="GO:0005794">
    <property type="term" value="C:Golgi apparatus"/>
    <property type="evidence" value="ECO:0007669"/>
    <property type="project" value="InterPro"/>
</dbReference>
<protein>
    <submittedName>
        <fullName evidence="1">Protein YIP5</fullName>
    </submittedName>
</protein>
<dbReference type="GO" id="GO:0016192">
    <property type="term" value="P:vesicle-mediated transport"/>
    <property type="evidence" value="ECO:0007669"/>
    <property type="project" value="InterPro"/>
</dbReference>
<organism evidence="1 2">
    <name type="scientific">Candida glabrata</name>
    <name type="common">Yeast</name>
    <name type="synonym">Torulopsis glabrata</name>
    <dbReference type="NCBI Taxonomy" id="5478"/>
    <lineage>
        <taxon>Eukaryota</taxon>
        <taxon>Fungi</taxon>
        <taxon>Dikarya</taxon>
        <taxon>Ascomycota</taxon>
        <taxon>Saccharomycotina</taxon>
        <taxon>Saccharomycetes</taxon>
        <taxon>Saccharomycetales</taxon>
        <taxon>Saccharomycetaceae</taxon>
        <taxon>Nakaseomyces</taxon>
    </lineage>
</organism>
<dbReference type="PANTHER" id="PTHR12822:SF2">
    <property type="entry name" value="PROTEIN YIPF"/>
    <property type="match status" value="1"/>
</dbReference>
<accession>A0A0W0D1R8</accession>
<name>A0A0W0D1R8_CANGB</name>
<dbReference type="GO" id="GO:0031267">
    <property type="term" value="F:small GTPase binding"/>
    <property type="evidence" value="ECO:0007669"/>
    <property type="project" value="InterPro"/>
</dbReference>
<dbReference type="VEuPathDB" id="FungiDB:GWK60_L03993"/>
<evidence type="ECO:0000313" key="1">
    <source>
        <dbReference type="EMBL" id="KTB05764.1"/>
    </source>
</evidence>
<dbReference type="EMBL" id="LLZZ01000112">
    <property type="protein sequence ID" value="KTB05764.1"/>
    <property type="molecule type" value="Genomic_DNA"/>
</dbReference>
<dbReference type="InterPro" id="IPR039765">
    <property type="entry name" value="Yip5/YIPF1/YIPF2"/>
</dbReference>